<dbReference type="InterPro" id="IPR000182">
    <property type="entry name" value="GNAT_dom"/>
</dbReference>
<proteinExistence type="predicted"/>
<evidence type="ECO:0000313" key="6">
    <source>
        <dbReference type="Proteomes" id="UP000603352"/>
    </source>
</evidence>
<evidence type="ECO:0000313" key="5">
    <source>
        <dbReference type="EMBL" id="GGB37808.1"/>
    </source>
</evidence>
<feature type="region of interest" description="Disordered" evidence="3">
    <location>
        <begin position="1"/>
        <end position="47"/>
    </location>
</feature>
<evidence type="ECO:0000256" key="2">
    <source>
        <dbReference type="ARBA" id="ARBA00023315"/>
    </source>
</evidence>
<keyword evidence="2" id="KW-0012">Acyltransferase</keyword>
<dbReference type="InterPro" id="IPR050832">
    <property type="entry name" value="Bact_Acetyltransf"/>
</dbReference>
<evidence type="ECO:0000259" key="4">
    <source>
        <dbReference type="PROSITE" id="PS51186"/>
    </source>
</evidence>
<feature type="domain" description="N-acetyltransferase" evidence="4">
    <location>
        <begin position="49"/>
        <end position="212"/>
    </location>
</feature>
<dbReference type="CDD" id="cd04301">
    <property type="entry name" value="NAT_SF"/>
    <property type="match status" value="1"/>
</dbReference>
<dbReference type="Pfam" id="PF00583">
    <property type="entry name" value="Acetyltransf_1"/>
    <property type="match status" value="1"/>
</dbReference>
<gene>
    <name evidence="5" type="ORF">GCM10011505_19120</name>
</gene>
<dbReference type="Proteomes" id="UP000603352">
    <property type="component" value="Unassembled WGS sequence"/>
</dbReference>
<keyword evidence="6" id="KW-1185">Reference proteome</keyword>
<evidence type="ECO:0000256" key="3">
    <source>
        <dbReference type="SAM" id="MobiDB-lite"/>
    </source>
</evidence>
<dbReference type="PANTHER" id="PTHR43877">
    <property type="entry name" value="AMINOALKYLPHOSPHONATE N-ACETYLTRANSFERASE-RELATED-RELATED"/>
    <property type="match status" value="1"/>
</dbReference>
<dbReference type="PROSITE" id="PS51186">
    <property type="entry name" value="GNAT"/>
    <property type="match status" value="1"/>
</dbReference>
<protein>
    <recommendedName>
        <fullName evidence="4">N-acetyltransferase domain-containing protein</fullName>
    </recommendedName>
</protein>
<reference evidence="6" key="1">
    <citation type="journal article" date="2019" name="Int. J. Syst. Evol. Microbiol.">
        <title>The Global Catalogue of Microorganisms (GCM) 10K type strain sequencing project: providing services to taxonomists for standard genome sequencing and annotation.</title>
        <authorList>
            <consortium name="The Broad Institute Genomics Platform"/>
            <consortium name="The Broad Institute Genome Sequencing Center for Infectious Disease"/>
            <person name="Wu L."/>
            <person name="Ma J."/>
        </authorList>
    </citation>
    <scope>NUCLEOTIDE SEQUENCE [LARGE SCALE GENOMIC DNA]</scope>
    <source>
        <strain evidence="6">CGMCC 1.10188</strain>
    </source>
</reference>
<sequence>MDRRRRIGEADSVPRQTCPDPAPMPDTAPRPHTTTRPDPPAPARHGNASLIRPLIDADAPALIDLIDRCWQAYPGCILDVDGELPELRAYASHVTARGGNAWVAVDTAGPATPASILAMAATMPAAAEPPLTFEVHKLYVSPDARRMGHAAAMIDRIIATARAAGAAHLTLWTDTRFTQAHAFYEARDFIRAPGTRALDDISRSVEYRYDLPLSPAGQS</sequence>
<dbReference type="EMBL" id="BMDZ01000018">
    <property type="protein sequence ID" value="GGB37808.1"/>
    <property type="molecule type" value="Genomic_DNA"/>
</dbReference>
<evidence type="ECO:0000256" key="1">
    <source>
        <dbReference type="ARBA" id="ARBA00022679"/>
    </source>
</evidence>
<organism evidence="5 6">
    <name type="scientific">Tistrella bauzanensis</name>
    <dbReference type="NCBI Taxonomy" id="657419"/>
    <lineage>
        <taxon>Bacteria</taxon>
        <taxon>Pseudomonadati</taxon>
        <taxon>Pseudomonadota</taxon>
        <taxon>Alphaproteobacteria</taxon>
        <taxon>Geminicoccales</taxon>
        <taxon>Geminicoccaceae</taxon>
        <taxon>Tistrella</taxon>
    </lineage>
</organism>
<accession>A0ABQ1IIC0</accession>
<name>A0ABQ1IIC0_9PROT</name>
<dbReference type="SUPFAM" id="SSF55729">
    <property type="entry name" value="Acyl-CoA N-acyltransferases (Nat)"/>
    <property type="match status" value="1"/>
</dbReference>
<keyword evidence="1" id="KW-0808">Transferase</keyword>
<dbReference type="PANTHER" id="PTHR43877:SF2">
    <property type="entry name" value="AMINOALKYLPHOSPHONATE N-ACETYLTRANSFERASE-RELATED"/>
    <property type="match status" value="1"/>
</dbReference>
<dbReference type="InterPro" id="IPR016181">
    <property type="entry name" value="Acyl_CoA_acyltransferase"/>
</dbReference>
<dbReference type="Gene3D" id="3.40.630.30">
    <property type="match status" value="1"/>
</dbReference>
<comment type="caution">
    <text evidence="5">The sequence shown here is derived from an EMBL/GenBank/DDBJ whole genome shotgun (WGS) entry which is preliminary data.</text>
</comment>